<evidence type="ECO:0000256" key="10">
    <source>
        <dbReference type="ARBA" id="ARBA00023180"/>
    </source>
</evidence>
<feature type="transmembrane region" description="Helical" evidence="13">
    <location>
        <begin position="271"/>
        <end position="293"/>
    </location>
</feature>
<evidence type="ECO:0000259" key="14">
    <source>
        <dbReference type="Pfam" id="PF00520"/>
    </source>
</evidence>
<feature type="repeat" description="ANK" evidence="12">
    <location>
        <begin position="153"/>
        <end position="185"/>
    </location>
</feature>
<feature type="transmembrane region" description="Helical" evidence="13">
    <location>
        <begin position="435"/>
        <end position="457"/>
    </location>
</feature>
<evidence type="ECO:0000256" key="11">
    <source>
        <dbReference type="ARBA" id="ARBA00023303"/>
    </source>
</evidence>
<keyword evidence="2" id="KW-0813">Transport</keyword>
<comment type="caution">
    <text evidence="15">The sequence shown here is derived from an EMBL/GenBank/DDBJ whole genome shotgun (WGS) entry which is preliminary data.</text>
</comment>
<evidence type="ECO:0000256" key="13">
    <source>
        <dbReference type="SAM" id="Phobius"/>
    </source>
</evidence>
<evidence type="ECO:0000256" key="1">
    <source>
        <dbReference type="ARBA" id="ARBA00004141"/>
    </source>
</evidence>
<dbReference type="SMART" id="SM00248">
    <property type="entry name" value="ANK"/>
    <property type="match status" value="4"/>
</dbReference>
<reference evidence="15" key="1">
    <citation type="submission" date="2023-11" db="EMBL/GenBank/DDBJ databases">
        <title>Genome assemblies of two species of porcelain crab, Petrolisthes cinctipes and Petrolisthes manimaculis (Anomura: Porcellanidae).</title>
        <authorList>
            <person name="Angst P."/>
        </authorList>
    </citation>
    <scope>NUCLEOTIDE SEQUENCE</scope>
    <source>
        <strain evidence="15">PB745_02</strain>
        <tissue evidence="15">Gill</tissue>
    </source>
</reference>
<dbReference type="PROSITE" id="PS50297">
    <property type="entry name" value="ANK_REP_REGION"/>
    <property type="match status" value="4"/>
</dbReference>
<sequence length="677" mass="77218">MRHFSIKNERRASSNVHLESVFTALQNQSLELLRASLGLAEGSINGHSGPFYITPLHSAVEKGWVEGVRDLLQHGASVCARNQYDQTPLHYAAASKQKDITELLLDNSTSISAINLHDMRGMSPLHEGAASGYLPVVKLLLASGALSKTVDKQGESPLHKAAKAGAFDVMVALMEKGADLHEKDFRGISAMRWLQLTTSNGLQKLFDHLFIVSSVGNQMSPITFNFSALANTESTQQCQLLSFFVETNNAAILAHPVCHIFLLIKWKRARLVFLGYLLYFVTHAIFIGIFIFFRQLYSKCRDQNEHIPMSQNITTENITTSCAHSQPEQTCHLWMEVCLCVMTFLSLVTQLNRLRIKGLAYIKLPNFWLHMSSVGCVMSLLISSWYHRPWEVAIWEHHVATVVLLLLQLQFLLILKKYPSHGLYVAMFIRVTEDFLRIFFVYCTLLLCFTVTLYLVFNTGKQEDPVYSRWPLLFLKSVTMMLGSVDINKNFVSQLDQLPYTSYLTIFLFTLLISIVLSNLLVALAVSDINDLRSSAHLTRLASMVEAITTMEQLCDLPLLWRLADYCKLDTDATHVRLWPQHDVRHPSIIIEERKLNLASPVWPRWYTWLRARLHPGRYQVHIPSTLQQDILLRISSRDSVVVRHQTKTHPQLSQQLYDELIKRLTTLENLLKSEKT</sequence>
<keyword evidence="10" id="KW-0325">Glycoprotein</keyword>
<dbReference type="Pfam" id="PF12796">
    <property type="entry name" value="Ank_2"/>
    <property type="match status" value="2"/>
</dbReference>
<gene>
    <name evidence="15" type="ORF">Pmani_016625</name>
</gene>
<evidence type="ECO:0000256" key="9">
    <source>
        <dbReference type="ARBA" id="ARBA00023136"/>
    </source>
</evidence>
<dbReference type="PANTHER" id="PTHR47143">
    <property type="entry name" value="TRANSIENT RECEPTOR POTENTIAL CATION CHANNEL PROTEIN PAINLESS"/>
    <property type="match status" value="1"/>
</dbReference>
<evidence type="ECO:0000313" key="16">
    <source>
        <dbReference type="Proteomes" id="UP001292094"/>
    </source>
</evidence>
<keyword evidence="7 12" id="KW-0040">ANK repeat</keyword>
<keyword evidence="6 13" id="KW-1133">Transmembrane helix</keyword>
<keyword evidence="16" id="KW-1185">Reference proteome</keyword>
<dbReference type="InterPro" id="IPR052076">
    <property type="entry name" value="TRP_cation_channel"/>
</dbReference>
<feature type="repeat" description="ANK" evidence="12">
    <location>
        <begin position="54"/>
        <end position="83"/>
    </location>
</feature>
<feature type="repeat" description="ANK" evidence="12">
    <location>
        <begin position="84"/>
        <end position="116"/>
    </location>
</feature>
<evidence type="ECO:0000256" key="5">
    <source>
        <dbReference type="ARBA" id="ARBA00022737"/>
    </source>
</evidence>
<dbReference type="AlphaFoldDB" id="A0AAE1UAT8"/>
<keyword evidence="8" id="KW-0406">Ion transport</keyword>
<dbReference type="GO" id="GO:0034703">
    <property type="term" value="C:cation channel complex"/>
    <property type="evidence" value="ECO:0007669"/>
    <property type="project" value="UniProtKB-ARBA"/>
</dbReference>
<evidence type="ECO:0000256" key="8">
    <source>
        <dbReference type="ARBA" id="ARBA00023065"/>
    </source>
</evidence>
<evidence type="ECO:0000256" key="3">
    <source>
        <dbReference type="ARBA" id="ARBA00022606"/>
    </source>
</evidence>
<dbReference type="SUPFAM" id="SSF48403">
    <property type="entry name" value="Ankyrin repeat"/>
    <property type="match status" value="1"/>
</dbReference>
<dbReference type="Proteomes" id="UP001292094">
    <property type="component" value="Unassembled WGS sequence"/>
</dbReference>
<evidence type="ECO:0000256" key="4">
    <source>
        <dbReference type="ARBA" id="ARBA00022692"/>
    </source>
</evidence>
<feature type="domain" description="Ion transport" evidence="14">
    <location>
        <begin position="317"/>
        <end position="535"/>
    </location>
</feature>
<dbReference type="InterPro" id="IPR002110">
    <property type="entry name" value="Ankyrin_rpt"/>
</dbReference>
<evidence type="ECO:0000256" key="12">
    <source>
        <dbReference type="PROSITE-ProRule" id="PRU00023"/>
    </source>
</evidence>
<evidence type="ECO:0000256" key="6">
    <source>
        <dbReference type="ARBA" id="ARBA00022989"/>
    </source>
</evidence>
<keyword evidence="5" id="KW-0677">Repeat</keyword>
<keyword evidence="3" id="KW-0716">Sensory transduction</keyword>
<dbReference type="InterPro" id="IPR005821">
    <property type="entry name" value="Ion_trans_dom"/>
</dbReference>
<evidence type="ECO:0000256" key="2">
    <source>
        <dbReference type="ARBA" id="ARBA00022448"/>
    </source>
</evidence>
<feature type="transmembrane region" description="Helical" evidence="13">
    <location>
        <begin position="398"/>
        <end position="415"/>
    </location>
</feature>
<feature type="repeat" description="ANK" evidence="12">
    <location>
        <begin position="120"/>
        <end position="152"/>
    </location>
</feature>
<name>A0AAE1UAT8_9EUCA</name>
<dbReference type="Gene3D" id="1.25.40.20">
    <property type="entry name" value="Ankyrin repeat-containing domain"/>
    <property type="match status" value="1"/>
</dbReference>
<proteinExistence type="predicted"/>
<comment type="subcellular location">
    <subcellularLocation>
        <location evidence="1">Membrane</location>
        <topology evidence="1">Multi-pass membrane protein</topology>
    </subcellularLocation>
</comment>
<feature type="transmembrane region" description="Helical" evidence="13">
    <location>
        <begin position="366"/>
        <end position="386"/>
    </location>
</feature>
<dbReference type="PROSITE" id="PS50088">
    <property type="entry name" value="ANK_REPEAT"/>
    <property type="match status" value="4"/>
</dbReference>
<feature type="transmembrane region" description="Helical" evidence="13">
    <location>
        <begin position="500"/>
        <end position="526"/>
    </location>
</feature>
<dbReference type="Pfam" id="PF00520">
    <property type="entry name" value="Ion_trans"/>
    <property type="match status" value="1"/>
</dbReference>
<keyword evidence="4 13" id="KW-0812">Transmembrane</keyword>
<dbReference type="EMBL" id="JAWZYT010001465">
    <property type="protein sequence ID" value="KAK4311914.1"/>
    <property type="molecule type" value="Genomic_DNA"/>
</dbReference>
<evidence type="ECO:0000313" key="15">
    <source>
        <dbReference type="EMBL" id="KAK4311914.1"/>
    </source>
</evidence>
<keyword evidence="11" id="KW-0407">Ion channel</keyword>
<dbReference type="InterPro" id="IPR036770">
    <property type="entry name" value="Ankyrin_rpt-contain_sf"/>
</dbReference>
<accession>A0AAE1UAT8</accession>
<dbReference type="GO" id="GO:0005216">
    <property type="term" value="F:monoatomic ion channel activity"/>
    <property type="evidence" value="ECO:0007669"/>
    <property type="project" value="InterPro"/>
</dbReference>
<dbReference type="PANTHER" id="PTHR47143:SF1">
    <property type="entry name" value="ION_TRANS DOMAIN-CONTAINING PROTEIN"/>
    <property type="match status" value="1"/>
</dbReference>
<evidence type="ECO:0000256" key="7">
    <source>
        <dbReference type="ARBA" id="ARBA00023043"/>
    </source>
</evidence>
<keyword evidence="9 13" id="KW-0472">Membrane</keyword>
<organism evidence="15 16">
    <name type="scientific">Petrolisthes manimaculis</name>
    <dbReference type="NCBI Taxonomy" id="1843537"/>
    <lineage>
        <taxon>Eukaryota</taxon>
        <taxon>Metazoa</taxon>
        <taxon>Ecdysozoa</taxon>
        <taxon>Arthropoda</taxon>
        <taxon>Crustacea</taxon>
        <taxon>Multicrustacea</taxon>
        <taxon>Malacostraca</taxon>
        <taxon>Eumalacostraca</taxon>
        <taxon>Eucarida</taxon>
        <taxon>Decapoda</taxon>
        <taxon>Pleocyemata</taxon>
        <taxon>Anomura</taxon>
        <taxon>Galatheoidea</taxon>
        <taxon>Porcellanidae</taxon>
        <taxon>Petrolisthes</taxon>
    </lineage>
</organism>
<protein>
    <recommendedName>
        <fullName evidence="14">Ion transport domain-containing protein</fullName>
    </recommendedName>
</protein>